<keyword evidence="2" id="KW-1185">Reference proteome</keyword>
<organism evidence="1 2">
    <name type="scientific">Noviherbaspirillum pedocola</name>
    <dbReference type="NCBI Taxonomy" id="2801341"/>
    <lineage>
        <taxon>Bacteria</taxon>
        <taxon>Pseudomonadati</taxon>
        <taxon>Pseudomonadota</taxon>
        <taxon>Betaproteobacteria</taxon>
        <taxon>Burkholderiales</taxon>
        <taxon>Oxalobacteraceae</taxon>
        <taxon>Noviherbaspirillum</taxon>
    </lineage>
</organism>
<dbReference type="EMBL" id="JAEPBG010000008">
    <property type="protein sequence ID" value="MBK4736561.1"/>
    <property type="molecule type" value="Genomic_DNA"/>
</dbReference>
<comment type="caution">
    <text evidence="1">The sequence shown here is derived from an EMBL/GenBank/DDBJ whole genome shotgun (WGS) entry which is preliminary data.</text>
</comment>
<dbReference type="RefSeq" id="WP_200594132.1">
    <property type="nucleotide sequence ID" value="NZ_JAEPBG010000008.1"/>
</dbReference>
<gene>
    <name evidence="1" type="ORF">JJB74_18205</name>
</gene>
<dbReference type="Proteomes" id="UP000622890">
    <property type="component" value="Unassembled WGS sequence"/>
</dbReference>
<accession>A0A934STM1</accession>
<name>A0A934STM1_9BURK</name>
<protein>
    <submittedName>
        <fullName evidence="1">Uncharacterized protein</fullName>
    </submittedName>
</protein>
<proteinExistence type="predicted"/>
<dbReference type="AlphaFoldDB" id="A0A934STM1"/>
<reference evidence="1" key="1">
    <citation type="submission" date="2021-01" db="EMBL/GenBank/DDBJ databases">
        <title>Genome sequence of strain Noviherbaspirillum sp. DKR-6.</title>
        <authorList>
            <person name="Chaudhary D.K."/>
        </authorList>
    </citation>
    <scope>NUCLEOTIDE SEQUENCE</scope>
    <source>
        <strain evidence="1">DKR-6</strain>
    </source>
</reference>
<evidence type="ECO:0000313" key="1">
    <source>
        <dbReference type="EMBL" id="MBK4736561.1"/>
    </source>
</evidence>
<sequence length="112" mass="12124">MMDATMQSYAPREALKAVVAKLDAIDGMRHDKPQQAHAEFGHAATMLIDARNDVIGRLRDGKGAAGERLLRDLNSLVSLAVSIEYPLSGFHWPRVKALRDGLAHLAGEAAHA</sequence>
<evidence type="ECO:0000313" key="2">
    <source>
        <dbReference type="Proteomes" id="UP000622890"/>
    </source>
</evidence>